<comment type="subcellular location">
    <subcellularLocation>
        <location evidence="1">Membrane</location>
        <topology evidence="1">Multi-pass membrane protein</topology>
    </subcellularLocation>
</comment>
<dbReference type="Proteomes" id="UP000006906">
    <property type="component" value="Chromosome 2"/>
</dbReference>
<feature type="transmembrane region" description="Helical" evidence="7">
    <location>
        <begin position="186"/>
        <end position="208"/>
    </location>
</feature>
<feature type="domain" description="EamA" evidence="9">
    <location>
        <begin position="189"/>
        <end position="323"/>
    </location>
</feature>
<dbReference type="FunCoup" id="A0A2K3E0G6">
    <property type="interactions" value="680"/>
</dbReference>
<evidence type="ECO:0000256" key="2">
    <source>
        <dbReference type="ARBA" id="ARBA00007635"/>
    </source>
</evidence>
<sequence length="567" mass="56679">MATIATAALIFSVSSLFVKILEQSAHVPPGEIILVQGLCCWCSTSVLLILEEKSVHSKTWRVAFLTLLRGFLGALSMACLYTSFQMLPLQDAVTLFFCSPVIAAVLELVVTRKWSGWASVAASLCTVAGVVLVAQSSVGSRHMTHSVEHVVPAGGTAGSSVADEAGGGDGGTMAGDAAAAAAAESLSVMGVVLATAAATCSAAAFVIVRQISCAQTALGLTWWYHGLVVMVAALAVGLRYPSPAVLPSTSGTCMLLTVGVLQFLGQLLLNRGFQLISATRGAAVNVLQVPFSFMWGVVILGNRPALVSLAGALLIVVGVLVVAFQGNKDAAAAQASSGTKEEREALAAGTTSSGSCCGDGAGDAASSSSSAAGGSSGPTPSASSSALGTISPEFSDCASVVVDMHQHPELPYPTWARAGAPLRLPAAAAATVGAAAIAADAAAAADATADVCQAPELLLSDELACCYSCGAADSGACGCRTSGPDGHACGGSAGELSTDAALDHSFCAAVESAALLPHGHHQHIELGERRGVGVGSSSCGPHSPLARGVEGWLPAGVPSHPAHPHPH</sequence>
<dbReference type="PANTHER" id="PTHR22911:SF6">
    <property type="entry name" value="SOLUTE CARRIER FAMILY 35 MEMBER G1"/>
    <property type="match status" value="1"/>
</dbReference>
<feature type="signal peptide" evidence="8">
    <location>
        <begin position="1"/>
        <end position="15"/>
    </location>
</feature>
<feature type="compositionally biased region" description="Low complexity" evidence="6">
    <location>
        <begin position="367"/>
        <end position="386"/>
    </location>
</feature>
<dbReference type="ExpressionAtlas" id="A0A2K3E0G6">
    <property type="expression patterns" value="baseline"/>
</dbReference>
<gene>
    <name evidence="10" type="ORF">CHLRE_02g079650v5</name>
</gene>
<keyword evidence="3 7" id="KW-0812">Transmembrane</keyword>
<keyword evidence="5 7" id="KW-0472">Membrane</keyword>
<organism evidence="10 11">
    <name type="scientific">Chlamydomonas reinhardtii</name>
    <name type="common">Chlamydomonas smithii</name>
    <dbReference type="NCBI Taxonomy" id="3055"/>
    <lineage>
        <taxon>Eukaryota</taxon>
        <taxon>Viridiplantae</taxon>
        <taxon>Chlorophyta</taxon>
        <taxon>core chlorophytes</taxon>
        <taxon>Chlorophyceae</taxon>
        <taxon>CS clade</taxon>
        <taxon>Chlamydomonadales</taxon>
        <taxon>Chlamydomonadaceae</taxon>
        <taxon>Chlamydomonas</taxon>
    </lineage>
</organism>
<keyword evidence="11" id="KW-1185">Reference proteome</keyword>
<evidence type="ECO:0000313" key="10">
    <source>
        <dbReference type="EMBL" id="PNW86276.1"/>
    </source>
</evidence>
<feature type="region of interest" description="Disordered" evidence="6">
    <location>
        <begin position="367"/>
        <end position="387"/>
    </location>
</feature>
<dbReference type="Pfam" id="PF00892">
    <property type="entry name" value="EamA"/>
    <property type="match status" value="2"/>
</dbReference>
<dbReference type="OrthoDB" id="306876at2759"/>
<feature type="transmembrane region" description="Helical" evidence="7">
    <location>
        <begin position="117"/>
        <end position="138"/>
    </location>
</feature>
<feature type="transmembrane region" description="Helical" evidence="7">
    <location>
        <begin position="306"/>
        <end position="324"/>
    </location>
</feature>
<dbReference type="InterPro" id="IPR037185">
    <property type="entry name" value="EmrE-like"/>
</dbReference>
<feature type="transmembrane region" description="Helical" evidence="7">
    <location>
        <begin position="220"/>
        <end position="238"/>
    </location>
</feature>
<keyword evidence="8" id="KW-0732">Signal</keyword>
<dbReference type="InterPro" id="IPR000620">
    <property type="entry name" value="EamA_dom"/>
</dbReference>
<feature type="domain" description="EamA" evidence="9">
    <location>
        <begin position="4"/>
        <end position="133"/>
    </location>
</feature>
<dbReference type="GO" id="GO:0016020">
    <property type="term" value="C:membrane"/>
    <property type="evidence" value="ECO:0000318"/>
    <property type="project" value="GO_Central"/>
</dbReference>
<name>A0A2K3E0G6_CHLRE</name>
<feature type="transmembrane region" description="Helical" evidence="7">
    <location>
        <begin position="62"/>
        <end position="86"/>
    </location>
</feature>
<evidence type="ECO:0000256" key="5">
    <source>
        <dbReference type="ARBA" id="ARBA00023136"/>
    </source>
</evidence>
<evidence type="ECO:0000313" key="11">
    <source>
        <dbReference type="Proteomes" id="UP000006906"/>
    </source>
</evidence>
<comment type="similarity">
    <text evidence="2">Belongs to the drug/metabolite transporter (DMT) superfamily. Plant drug/metabolite exporter (P-DME) (TC 2.A.7.4) family.</text>
</comment>
<evidence type="ECO:0000256" key="6">
    <source>
        <dbReference type="SAM" id="MobiDB-lite"/>
    </source>
</evidence>
<dbReference type="GeneID" id="5727277"/>
<evidence type="ECO:0000256" key="8">
    <source>
        <dbReference type="SAM" id="SignalP"/>
    </source>
</evidence>
<feature type="transmembrane region" description="Helical" evidence="7">
    <location>
        <begin position="92"/>
        <end position="110"/>
    </location>
</feature>
<keyword evidence="4 7" id="KW-1133">Transmembrane helix</keyword>
<accession>A0A2K3E0G6</accession>
<dbReference type="SUPFAM" id="SSF103481">
    <property type="entry name" value="Multidrug resistance efflux transporter EmrE"/>
    <property type="match status" value="2"/>
</dbReference>
<evidence type="ECO:0000259" key="9">
    <source>
        <dbReference type="Pfam" id="PF00892"/>
    </source>
</evidence>
<dbReference type="PANTHER" id="PTHR22911">
    <property type="entry name" value="ACYL-MALONYL CONDENSING ENZYME-RELATED"/>
    <property type="match status" value="1"/>
</dbReference>
<reference evidence="10 11" key="1">
    <citation type="journal article" date="2007" name="Science">
        <title>The Chlamydomonas genome reveals the evolution of key animal and plant functions.</title>
        <authorList>
            <person name="Merchant S.S."/>
            <person name="Prochnik S.E."/>
            <person name="Vallon O."/>
            <person name="Harris E.H."/>
            <person name="Karpowicz S.J."/>
            <person name="Witman G.B."/>
            <person name="Terry A."/>
            <person name="Salamov A."/>
            <person name="Fritz-Laylin L.K."/>
            <person name="Marechal-Drouard L."/>
            <person name="Marshall W.F."/>
            <person name="Qu L.H."/>
            <person name="Nelson D.R."/>
            <person name="Sanderfoot A.A."/>
            <person name="Spalding M.H."/>
            <person name="Kapitonov V.V."/>
            <person name="Ren Q."/>
            <person name="Ferris P."/>
            <person name="Lindquist E."/>
            <person name="Shapiro H."/>
            <person name="Lucas S.M."/>
            <person name="Grimwood J."/>
            <person name="Schmutz J."/>
            <person name="Cardol P."/>
            <person name="Cerutti H."/>
            <person name="Chanfreau G."/>
            <person name="Chen C.L."/>
            <person name="Cognat V."/>
            <person name="Croft M.T."/>
            <person name="Dent R."/>
            <person name="Dutcher S."/>
            <person name="Fernandez E."/>
            <person name="Fukuzawa H."/>
            <person name="Gonzalez-Ballester D."/>
            <person name="Gonzalez-Halphen D."/>
            <person name="Hallmann A."/>
            <person name="Hanikenne M."/>
            <person name="Hippler M."/>
            <person name="Inwood W."/>
            <person name="Jabbari K."/>
            <person name="Kalanon M."/>
            <person name="Kuras R."/>
            <person name="Lefebvre P.A."/>
            <person name="Lemaire S.D."/>
            <person name="Lobanov A.V."/>
            <person name="Lohr M."/>
            <person name="Manuell A."/>
            <person name="Meier I."/>
            <person name="Mets L."/>
            <person name="Mittag M."/>
            <person name="Mittelmeier T."/>
            <person name="Moroney J.V."/>
            <person name="Moseley J."/>
            <person name="Napoli C."/>
            <person name="Nedelcu A.M."/>
            <person name="Niyogi K."/>
            <person name="Novoselov S.V."/>
            <person name="Paulsen I.T."/>
            <person name="Pazour G."/>
            <person name="Purton S."/>
            <person name="Ral J.P."/>
            <person name="Riano-Pachon D.M."/>
            <person name="Riekhof W."/>
            <person name="Rymarquis L."/>
            <person name="Schroda M."/>
            <person name="Stern D."/>
            <person name="Umen J."/>
            <person name="Willows R."/>
            <person name="Wilson N."/>
            <person name="Zimmer S.L."/>
            <person name="Allmer J."/>
            <person name="Balk J."/>
            <person name="Bisova K."/>
            <person name="Chen C.J."/>
            <person name="Elias M."/>
            <person name="Gendler K."/>
            <person name="Hauser C."/>
            <person name="Lamb M.R."/>
            <person name="Ledford H."/>
            <person name="Long J.C."/>
            <person name="Minagawa J."/>
            <person name="Page M.D."/>
            <person name="Pan J."/>
            <person name="Pootakham W."/>
            <person name="Roje S."/>
            <person name="Rose A."/>
            <person name="Stahlberg E."/>
            <person name="Terauchi A.M."/>
            <person name="Yang P."/>
            <person name="Ball S."/>
            <person name="Bowler C."/>
            <person name="Dieckmann C.L."/>
            <person name="Gladyshev V.N."/>
            <person name="Green P."/>
            <person name="Jorgensen R."/>
            <person name="Mayfield S."/>
            <person name="Mueller-Roeber B."/>
            <person name="Rajamani S."/>
            <person name="Sayre R.T."/>
            <person name="Brokstein P."/>
            <person name="Dubchak I."/>
            <person name="Goodstein D."/>
            <person name="Hornick L."/>
            <person name="Huang Y.W."/>
            <person name="Jhaveri J."/>
            <person name="Luo Y."/>
            <person name="Martinez D."/>
            <person name="Ngau W.C."/>
            <person name="Otillar B."/>
            <person name="Poliakov A."/>
            <person name="Porter A."/>
            <person name="Szajkowski L."/>
            <person name="Werner G."/>
            <person name="Zhou K."/>
            <person name="Grigoriev I.V."/>
            <person name="Rokhsar D.S."/>
            <person name="Grossman A.R."/>
        </authorList>
    </citation>
    <scope>NUCLEOTIDE SEQUENCE [LARGE SCALE GENOMIC DNA]</scope>
    <source>
        <strain evidence="11">CC-503</strain>
    </source>
</reference>
<dbReference type="EMBL" id="CM008963">
    <property type="protein sequence ID" value="PNW86276.1"/>
    <property type="molecule type" value="Genomic_DNA"/>
</dbReference>
<dbReference type="Gramene" id="PNW86276">
    <property type="protein sequence ID" value="PNW86276"/>
    <property type="gene ID" value="CHLRE_02g079650v5"/>
</dbReference>
<evidence type="ECO:0000256" key="4">
    <source>
        <dbReference type="ARBA" id="ARBA00022989"/>
    </source>
</evidence>
<feature type="transmembrane region" description="Helical" evidence="7">
    <location>
        <begin position="281"/>
        <end position="300"/>
    </location>
</feature>
<dbReference type="KEGG" id="cre:CHLRE_02g079650v5"/>
<feature type="chain" id="PRO_5014449313" description="EamA domain-containing protein" evidence="8">
    <location>
        <begin position="16"/>
        <end position="567"/>
    </location>
</feature>
<evidence type="ECO:0000256" key="7">
    <source>
        <dbReference type="SAM" id="Phobius"/>
    </source>
</evidence>
<evidence type="ECO:0000256" key="1">
    <source>
        <dbReference type="ARBA" id="ARBA00004141"/>
    </source>
</evidence>
<dbReference type="AlphaFoldDB" id="A0A2K3E0G6"/>
<dbReference type="RefSeq" id="XP_042926853.1">
    <property type="nucleotide sequence ID" value="XM_043059219.1"/>
</dbReference>
<proteinExistence type="inferred from homology"/>
<feature type="transmembrane region" description="Helical" evidence="7">
    <location>
        <begin position="244"/>
        <end position="269"/>
    </location>
</feature>
<protein>
    <recommendedName>
        <fullName evidence="9">EamA domain-containing protein</fullName>
    </recommendedName>
</protein>
<evidence type="ECO:0000256" key="3">
    <source>
        <dbReference type="ARBA" id="ARBA00022692"/>
    </source>
</evidence>
<dbReference type="InParanoid" id="A0A2K3E0G6"/>